<dbReference type="PIRSF" id="PIRSF006268">
    <property type="entry name" value="ApbE"/>
    <property type="match status" value="1"/>
</dbReference>
<evidence type="ECO:0000256" key="12">
    <source>
        <dbReference type="RuleBase" id="RU363002"/>
    </source>
</evidence>
<evidence type="ECO:0000256" key="2">
    <source>
        <dbReference type="ARBA" id="ARBA00011955"/>
    </source>
</evidence>
<dbReference type="PROSITE" id="PS51257">
    <property type="entry name" value="PROKAR_LIPOPROTEIN"/>
    <property type="match status" value="1"/>
</dbReference>
<keyword evidence="12" id="KW-1003">Cell membrane</keyword>
<keyword evidence="14" id="KW-1185">Reference proteome</keyword>
<sequence>MRPDSWRALRLLVLLCSCLLAACSKPPVYQQESFVFGTSVQITIYGTPEDQAKAATASILADLDRLHARLHAWHPSDITRLNQAFAAGQSAEADPEMISILQQAKGYAERADQLFDPAIGDLVAAWGFHNDTFAPVLPDPDKIKALVAAHPTLDDLHFDGPNVSSSNPDVNIDLGGFKGFALDRAAAYLRKHHIYNALINIGGNVLALGKKGDTPWKVGLQHPRKPGAMAAITLADGESIGTSGDYERYFEVNGKRYCHLIDPRTGWPAQTMQAATVIAPASREAGAISDALTKPVFIGGVDHAVGYATRFGVKDVLIVANDGSVYLTPSMQARVEWLINPPHVYRLR</sequence>
<protein>
    <recommendedName>
        <fullName evidence="3 11">FAD:protein FMN transferase</fullName>
        <ecNumber evidence="2 11">2.7.1.180</ecNumber>
    </recommendedName>
    <alternativeName>
        <fullName evidence="9 11">Flavin transferase</fullName>
    </alternativeName>
</protein>
<comment type="caution">
    <text evidence="13">The sequence shown here is derived from an EMBL/GenBank/DDBJ whole genome shotgun (WGS) entry which is preliminary data.</text>
</comment>
<keyword evidence="12" id="KW-0732">Signal</keyword>
<keyword evidence="12" id="KW-0449">Lipoprotein</keyword>
<keyword evidence="8 11" id="KW-0460">Magnesium</keyword>
<dbReference type="InterPro" id="IPR003374">
    <property type="entry name" value="ApbE-like_sf"/>
</dbReference>
<name>A0ABQ2PIN3_9NEIS</name>
<evidence type="ECO:0000256" key="1">
    <source>
        <dbReference type="ARBA" id="ARBA00001946"/>
    </source>
</evidence>
<keyword evidence="4 11" id="KW-0285">Flavoprotein</keyword>
<comment type="function">
    <text evidence="12">Flavin transferase that catalyzes the transfer of the FMN moiety of FAD and its covalent binding to the hydroxyl group of a threonine residue in a target flavoprotein.</text>
</comment>
<evidence type="ECO:0000256" key="8">
    <source>
        <dbReference type="ARBA" id="ARBA00022842"/>
    </source>
</evidence>
<gene>
    <name evidence="13" type="ORF">GCM10010971_12780</name>
</gene>
<evidence type="ECO:0000256" key="5">
    <source>
        <dbReference type="ARBA" id="ARBA00022679"/>
    </source>
</evidence>
<organism evidence="13 14">
    <name type="scientific">Silvimonas amylolytica</name>
    <dbReference type="NCBI Taxonomy" id="449663"/>
    <lineage>
        <taxon>Bacteria</taxon>
        <taxon>Pseudomonadati</taxon>
        <taxon>Pseudomonadota</taxon>
        <taxon>Betaproteobacteria</taxon>
        <taxon>Neisseriales</taxon>
        <taxon>Chitinibacteraceae</taxon>
        <taxon>Silvimonas</taxon>
    </lineage>
</organism>
<dbReference type="SUPFAM" id="SSF143631">
    <property type="entry name" value="ApbE-like"/>
    <property type="match status" value="1"/>
</dbReference>
<dbReference type="Proteomes" id="UP000621859">
    <property type="component" value="Unassembled WGS sequence"/>
</dbReference>
<evidence type="ECO:0000313" key="13">
    <source>
        <dbReference type="EMBL" id="GGP25459.1"/>
    </source>
</evidence>
<evidence type="ECO:0000256" key="10">
    <source>
        <dbReference type="ARBA" id="ARBA00048540"/>
    </source>
</evidence>
<dbReference type="EMBL" id="BMLY01000002">
    <property type="protein sequence ID" value="GGP25459.1"/>
    <property type="molecule type" value="Genomic_DNA"/>
</dbReference>
<dbReference type="EC" id="2.7.1.180" evidence="2 11"/>
<evidence type="ECO:0000256" key="4">
    <source>
        <dbReference type="ARBA" id="ARBA00022630"/>
    </source>
</evidence>
<feature type="chain" id="PRO_5044990729" description="FAD:protein FMN transferase" evidence="12">
    <location>
        <begin position="22"/>
        <end position="348"/>
    </location>
</feature>
<dbReference type="InterPro" id="IPR024932">
    <property type="entry name" value="ApbE"/>
</dbReference>
<keyword evidence="7 11" id="KW-0274">FAD</keyword>
<evidence type="ECO:0000256" key="7">
    <source>
        <dbReference type="ARBA" id="ARBA00022827"/>
    </source>
</evidence>
<dbReference type="RefSeq" id="WP_188690628.1">
    <property type="nucleotide sequence ID" value="NZ_BMLY01000002.1"/>
</dbReference>
<dbReference type="Pfam" id="PF02424">
    <property type="entry name" value="ApbE"/>
    <property type="match status" value="1"/>
</dbReference>
<dbReference type="GO" id="GO:0016740">
    <property type="term" value="F:transferase activity"/>
    <property type="evidence" value="ECO:0007669"/>
    <property type="project" value="UniProtKB-KW"/>
</dbReference>
<comment type="cofactor">
    <cofactor evidence="1 12">
        <name>Mg(2+)</name>
        <dbReference type="ChEBI" id="CHEBI:18420"/>
    </cofactor>
</comment>
<reference evidence="14" key="1">
    <citation type="journal article" date="2019" name="Int. J. Syst. Evol. Microbiol.">
        <title>The Global Catalogue of Microorganisms (GCM) 10K type strain sequencing project: providing services to taxonomists for standard genome sequencing and annotation.</title>
        <authorList>
            <consortium name="The Broad Institute Genomics Platform"/>
            <consortium name="The Broad Institute Genome Sequencing Center for Infectious Disease"/>
            <person name="Wu L."/>
            <person name="Ma J."/>
        </authorList>
    </citation>
    <scope>NUCLEOTIDE SEQUENCE [LARGE SCALE GENOMIC DNA]</scope>
    <source>
        <strain evidence="14">CGMCC 1.8860</strain>
    </source>
</reference>
<dbReference type="Gene3D" id="3.10.520.10">
    <property type="entry name" value="ApbE-like domains"/>
    <property type="match status" value="1"/>
</dbReference>
<evidence type="ECO:0000256" key="11">
    <source>
        <dbReference type="PIRNR" id="PIRNR006268"/>
    </source>
</evidence>
<accession>A0ABQ2PIN3</accession>
<keyword evidence="12" id="KW-0472">Membrane</keyword>
<evidence type="ECO:0000313" key="14">
    <source>
        <dbReference type="Proteomes" id="UP000621859"/>
    </source>
</evidence>
<keyword evidence="5 11" id="KW-0808">Transferase</keyword>
<keyword evidence="6 11" id="KW-0479">Metal-binding</keyword>
<proteinExistence type="inferred from homology"/>
<comment type="similarity">
    <text evidence="11 12">Belongs to the ApbE family.</text>
</comment>
<evidence type="ECO:0000256" key="6">
    <source>
        <dbReference type="ARBA" id="ARBA00022723"/>
    </source>
</evidence>
<comment type="catalytic activity">
    <reaction evidence="10 11 12">
        <text>L-threonyl-[protein] + FAD = FMN-L-threonyl-[protein] + AMP + H(+)</text>
        <dbReference type="Rhea" id="RHEA:36847"/>
        <dbReference type="Rhea" id="RHEA-COMP:11060"/>
        <dbReference type="Rhea" id="RHEA-COMP:11061"/>
        <dbReference type="ChEBI" id="CHEBI:15378"/>
        <dbReference type="ChEBI" id="CHEBI:30013"/>
        <dbReference type="ChEBI" id="CHEBI:57692"/>
        <dbReference type="ChEBI" id="CHEBI:74257"/>
        <dbReference type="ChEBI" id="CHEBI:456215"/>
        <dbReference type="EC" id="2.7.1.180"/>
    </reaction>
</comment>
<dbReference type="PANTHER" id="PTHR30040">
    <property type="entry name" value="THIAMINE BIOSYNTHESIS LIPOPROTEIN APBE"/>
    <property type="match status" value="1"/>
</dbReference>
<keyword evidence="12" id="KW-0997">Cell inner membrane</keyword>
<evidence type="ECO:0000256" key="9">
    <source>
        <dbReference type="ARBA" id="ARBA00031306"/>
    </source>
</evidence>
<feature type="signal peptide" evidence="12">
    <location>
        <begin position="1"/>
        <end position="21"/>
    </location>
</feature>
<comment type="subcellular location">
    <subcellularLocation>
        <location evidence="12">Cell inner membrane</location>
        <topology evidence="12">Lipid-anchor</topology>
        <orientation evidence="12">Periplasmic side</orientation>
    </subcellularLocation>
</comment>
<dbReference type="PANTHER" id="PTHR30040:SF2">
    <property type="entry name" value="FAD:PROTEIN FMN TRANSFERASE"/>
    <property type="match status" value="1"/>
</dbReference>
<evidence type="ECO:0000256" key="3">
    <source>
        <dbReference type="ARBA" id="ARBA00016337"/>
    </source>
</evidence>